<dbReference type="Proteomes" id="UP000765509">
    <property type="component" value="Unassembled WGS sequence"/>
</dbReference>
<evidence type="ECO:0000313" key="3">
    <source>
        <dbReference type="Proteomes" id="UP000765509"/>
    </source>
</evidence>
<feature type="region of interest" description="Disordered" evidence="1">
    <location>
        <begin position="81"/>
        <end position="118"/>
    </location>
</feature>
<dbReference type="EMBL" id="AVOT02056671">
    <property type="protein sequence ID" value="MBW0550973.1"/>
    <property type="molecule type" value="Genomic_DNA"/>
</dbReference>
<sequence>MVEVMEQLRTKLDANTLVFFANGSLIPGKGGGAAAILTNTQTMKTTYVGKDSIIIHFETELMALYLCQKLLFKNIINYGPPQPISPQERHSTKVEDSWPTLDNKSLQQHPELGPVLPS</sequence>
<name>A0A9Q3IVH2_9BASI</name>
<organism evidence="2 3">
    <name type="scientific">Austropuccinia psidii MF-1</name>
    <dbReference type="NCBI Taxonomy" id="1389203"/>
    <lineage>
        <taxon>Eukaryota</taxon>
        <taxon>Fungi</taxon>
        <taxon>Dikarya</taxon>
        <taxon>Basidiomycota</taxon>
        <taxon>Pucciniomycotina</taxon>
        <taxon>Pucciniomycetes</taxon>
        <taxon>Pucciniales</taxon>
        <taxon>Sphaerophragmiaceae</taxon>
        <taxon>Austropuccinia</taxon>
    </lineage>
</organism>
<feature type="compositionally biased region" description="Basic and acidic residues" evidence="1">
    <location>
        <begin position="87"/>
        <end position="96"/>
    </location>
</feature>
<comment type="caution">
    <text evidence="2">The sequence shown here is derived from an EMBL/GenBank/DDBJ whole genome shotgun (WGS) entry which is preliminary data.</text>
</comment>
<gene>
    <name evidence="2" type="ORF">O181_090688</name>
</gene>
<proteinExistence type="predicted"/>
<dbReference type="OrthoDB" id="2507389at2759"/>
<keyword evidence="3" id="KW-1185">Reference proteome</keyword>
<dbReference type="AlphaFoldDB" id="A0A9Q3IVH2"/>
<evidence type="ECO:0000256" key="1">
    <source>
        <dbReference type="SAM" id="MobiDB-lite"/>
    </source>
</evidence>
<protein>
    <submittedName>
        <fullName evidence="2">Uncharacterized protein</fullName>
    </submittedName>
</protein>
<accession>A0A9Q3IVH2</accession>
<evidence type="ECO:0000313" key="2">
    <source>
        <dbReference type="EMBL" id="MBW0550973.1"/>
    </source>
</evidence>
<reference evidence="2" key="1">
    <citation type="submission" date="2021-03" db="EMBL/GenBank/DDBJ databases">
        <title>Draft genome sequence of rust myrtle Austropuccinia psidii MF-1, a brazilian biotype.</title>
        <authorList>
            <person name="Quecine M.C."/>
            <person name="Pachon D.M.R."/>
            <person name="Bonatelli M.L."/>
            <person name="Correr F.H."/>
            <person name="Franceschini L.M."/>
            <person name="Leite T.F."/>
            <person name="Margarido G.R.A."/>
            <person name="Almeida C.A."/>
            <person name="Ferrarezi J.A."/>
            <person name="Labate C.A."/>
        </authorList>
    </citation>
    <scope>NUCLEOTIDE SEQUENCE</scope>
    <source>
        <strain evidence="2">MF-1</strain>
    </source>
</reference>